<dbReference type="Gene3D" id="1.10.150.240">
    <property type="entry name" value="Putative phosphatase, domain 2"/>
    <property type="match status" value="1"/>
</dbReference>
<protein>
    <submittedName>
        <fullName evidence="1">Uncharacterized protein</fullName>
    </submittedName>
</protein>
<dbReference type="Proteomes" id="UP000236520">
    <property type="component" value="Unassembled WGS sequence"/>
</dbReference>
<dbReference type="GO" id="GO:0006281">
    <property type="term" value="P:DNA repair"/>
    <property type="evidence" value="ECO:0007669"/>
    <property type="project" value="TreeGrafter"/>
</dbReference>
<dbReference type="Gene3D" id="3.40.50.1000">
    <property type="entry name" value="HAD superfamily/HAD-like"/>
    <property type="match status" value="1"/>
</dbReference>
<sequence>MLTLVLWDIDYTLLVSGPAGRSVYPRAFTALTGAQPECTVPTEGRTEPEIMAELLARHGVTGVSAEDAAAAMTDALREADGELRAKGRRLPGALMTLAALRDDPRAVQSLLTGNLRPNAHRKLAAFGLEELVDFDAGAYGSDDPVRARLVPLAQRRAGERYGVRFDRTNTVLLGDTVRDVAAGVEGGARVVAVATGQYTETDLLAAGADAVLPDLCSIERVLTCVFGVARPGRAVPRQPHPRNAP</sequence>
<organism evidence="1 2">
    <name type="scientific">Streptomyces malaysiensis</name>
    <dbReference type="NCBI Taxonomy" id="92644"/>
    <lineage>
        <taxon>Bacteria</taxon>
        <taxon>Bacillati</taxon>
        <taxon>Actinomycetota</taxon>
        <taxon>Actinomycetes</taxon>
        <taxon>Kitasatosporales</taxon>
        <taxon>Streptomycetaceae</taxon>
        <taxon>Streptomyces</taxon>
        <taxon>Streptomyces violaceusniger group</taxon>
    </lineage>
</organism>
<dbReference type="InterPro" id="IPR023214">
    <property type="entry name" value="HAD_sf"/>
</dbReference>
<comment type="caution">
    <text evidence="1">The sequence shown here is derived from an EMBL/GenBank/DDBJ whole genome shotgun (WGS) entry which is preliminary data.</text>
</comment>
<accession>A0A2J7YYM7</accession>
<dbReference type="InterPro" id="IPR050155">
    <property type="entry name" value="HAD-like_hydrolase_sf"/>
</dbReference>
<dbReference type="AlphaFoldDB" id="A0A2J7YYM7"/>
<proteinExistence type="predicted"/>
<keyword evidence="2" id="KW-1185">Reference proteome</keyword>
<dbReference type="PANTHER" id="PTHR43434:SF1">
    <property type="entry name" value="PHOSPHOGLYCOLATE PHOSPHATASE"/>
    <property type="match status" value="1"/>
</dbReference>
<dbReference type="PANTHER" id="PTHR43434">
    <property type="entry name" value="PHOSPHOGLYCOLATE PHOSPHATASE"/>
    <property type="match status" value="1"/>
</dbReference>
<dbReference type="RefSeq" id="WP_174885363.1">
    <property type="nucleotide sequence ID" value="NZ_JBEXUO010000007.1"/>
</dbReference>
<dbReference type="InterPro" id="IPR023198">
    <property type="entry name" value="PGP-like_dom2"/>
</dbReference>
<evidence type="ECO:0000313" key="2">
    <source>
        <dbReference type="Proteomes" id="UP000236520"/>
    </source>
</evidence>
<dbReference type="GO" id="GO:0008967">
    <property type="term" value="F:phosphoglycolate phosphatase activity"/>
    <property type="evidence" value="ECO:0007669"/>
    <property type="project" value="TreeGrafter"/>
</dbReference>
<dbReference type="EMBL" id="LJIW01000002">
    <property type="protein sequence ID" value="PNG93137.1"/>
    <property type="molecule type" value="Genomic_DNA"/>
</dbReference>
<dbReference type="SUPFAM" id="SSF56784">
    <property type="entry name" value="HAD-like"/>
    <property type="match status" value="1"/>
</dbReference>
<name>A0A2J7YYM7_STRMQ</name>
<dbReference type="InterPro" id="IPR036412">
    <property type="entry name" value="HAD-like_sf"/>
</dbReference>
<dbReference type="SFLD" id="SFLDS00003">
    <property type="entry name" value="Haloacid_Dehalogenase"/>
    <property type="match status" value="1"/>
</dbReference>
<dbReference type="Pfam" id="PF13242">
    <property type="entry name" value="Hydrolase_like"/>
    <property type="match status" value="1"/>
</dbReference>
<gene>
    <name evidence="1" type="ORF">SMF913_28602</name>
</gene>
<evidence type="ECO:0000313" key="1">
    <source>
        <dbReference type="EMBL" id="PNG93137.1"/>
    </source>
</evidence>
<dbReference type="SFLD" id="SFLDG01129">
    <property type="entry name" value="C1.5:_HAD__Beta-PGM__Phosphata"/>
    <property type="match status" value="1"/>
</dbReference>
<reference evidence="1 2" key="1">
    <citation type="submission" date="2015-09" db="EMBL/GenBank/DDBJ databases">
        <title>Genome sequence, genome mining and natural product profiling of a biocontrol bacterium Streptomyces malaysiensis F913.</title>
        <authorList>
            <person name="Xu Y."/>
            <person name="Wei J."/>
            <person name="Xie J."/>
            <person name="Li T."/>
            <person name="Zhou Z."/>
        </authorList>
    </citation>
    <scope>NUCLEOTIDE SEQUENCE [LARGE SCALE GENOMIC DNA]</scope>
    <source>
        <strain evidence="1 2">F913</strain>
    </source>
</reference>